<dbReference type="EMBL" id="WIXE01025604">
    <property type="protein sequence ID" value="KAK5964583.1"/>
    <property type="molecule type" value="Genomic_DNA"/>
</dbReference>
<evidence type="ECO:0000313" key="3">
    <source>
        <dbReference type="Proteomes" id="UP001331761"/>
    </source>
</evidence>
<name>A0AAN8FIF6_TRICO</name>
<keyword evidence="3" id="KW-1185">Reference proteome</keyword>
<dbReference type="AlphaFoldDB" id="A0AAN8FIF6"/>
<sequence length="206" mass="21941">MFSLGTGHNKSFRKLKYAPKARNSAAKNKSFREDTPTSFRQFESKSPVLRTCKEKSAGSDVVLDETAESSLKDLQTNNSKGLTTSQQKQSSPVQRNPSRSAEPIISPRNKPEEKAEAQAAGKEIISVTPTTLTGKGSSAAPSTFKSSCVSSSQSTLANLARSTTNVLMSEDAGRTPPFCHSPQSGSFESALRGTKKARSQPGNAAV</sequence>
<comment type="caution">
    <text evidence="2">The sequence shown here is derived from an EMBL/GenBank/DDBJ whole genome shotgun (WGS) entry which is preliminary data.</text>
</comment>
<feature type="compositionally biased region" description="Basic residues" evidence="1">
    <location>
        <begin position="10"/>
        <end position="19"/>
    </location>
</feature>
<protein>
    <submittedName>
        <fullName evidence="2">Uncharacterized protein</fullName>
    </submittedName>
</protein>
<reference evidence="2 3" key="1">
    <citation type="submission" date="2019-10" db="EMBL/GenBank/DDBJ databases">
        <title>Assembly and Annotation for the nematode Trichostrongylus colubriformis.</title>
        <authorList>
            <person name="Martin J."/>
        </authorList>
    </citation>
    <scope>NUCLEOTIDE SEQUENCE [LARGE SCALE GENOMIC DNA]</scope>
    <source>
        <strain evidence="2">G859</strain>
        <tissue evidence="2">Whole worm</tissue>
    </source>
</reference>
<proteinExistence type="predicted"/>
<evidence type="ECO:0000313" key="2">
    <source>
        <dbReference type="EMBL" id="KAK5964583.1"/>
    </source>
</evidence>
<dbReference type="Proteomes" id="UP001331761">
    <property type="component" value="Unassembled WGS sequence"/>
</dbReference>
<feature type="region of interest" description="Disordered" evidence="1">
    <location>
        <begin position="170"/>
        <end position="206"/>
    </location>
</feature>
<feature type="region of interest" description="Disordered" evidence="1">
    <location>
        <begin position="1"/>
        <end position="147"/>
    </location>
</feature>
<gene>
    <name evidence="2" type="ORF">GCK32_014451</name>
</gene>
<evidence type="ECO:0000256" key="1">
    <source>
        <dbReference type="SAM" id="MobiDB-lite"/>
    </source>
</evidence>
<feature type="compositionally biased region" description="Polar residues" evidence="1">
    <location>
        <begin position="127"/>
        <end position="147"/>
    </location>
</feature>
<feature type="compositionally biased region" description="Polar residues" evidence="1">
    <location>
        <begin position="68"/>
        <end position="99"/>
    </location>
</feature>
<accession>A0AAN8FIF6</accession>
<organism evidence="2 3">
    <name type="scientific">Trichostrongylus colubriformis</name>
    <name type="common">Black scour worm</name>
    <dbReference type="NCBI Taxonomy" id="6319"/>
    <lineage>
        <taxon>Eukaryota</taxon>
        <taxon>Metazoa</taxon>
        <taxon>Ecdysozoa</taxon>
        <taxon>Nematoda</taxon>
        <taxon>Chromadorea</taxon>
        <taxon>Rhabditida</taxon>
        <taxon>Rhabditina</taxon>
        <taxon>Rhabditomorpha</taxon>
        <taxon>Strongyloidea</taxon>
        <taxon>Trichostrongylidae</taxon>
        <taxon>Trichostrongylus</taxon>
    </lineage>
</organism>